<keyword evidence="1" id="KW-0175">Coiled coil</keyword>
<reference evidence="2 3" key="1">
    <citation type="journal article" date="2023" name="IScience">
        <title>Expanded male sex-determining region conserved during the evolution of homothallism in the green alga Volvox.</title>
        <authorList>
            <person name="Yamamoto K."/>
            <person name="Matsuzaki R."/>
            <person name="Mahakham W."/>
            <person name="Heman W."/>
            <person name="Sekimoto H."/>
            <person name="Kawachi M."/>
            <person name="Minakuchi Y."/>
            <person name="Toyoda A."/>
            <person name="Nozaki H."/>
        </authorList>
    </citation>
    <scope>NUCLEOTIDE SEQUENCE [LARGE SCALE GENOMIC DNA]</scope>
    <source>
        <strain evidence="2 3">NIES-4468</strain>
    </source>
</reference>
<keyword evidence="3" id="KW-1185">Reference proteome</keyword>
<organism evidence="2 3">
    <name type="scientific">Volvox africanus</name>
    <dbReference type="NCBI Taxonomy" id="51714"/>
    <lineage>
        <taxon>Eukaryota</taxon>
        <taxon>Viridiplantae</taxon>
        <taxon>Chlorophyta</taxon>
        <taxon>core chlorophytes</taxon>
        <taxon>Chlorophyceae</taxon>
        <taxon>CS clade</taxon>
        <taxon>Chlamydomonadales</taxon>
        <taxon>Volvocaceae</taxon>
        <taxon>Volvox</taxon>
    </lineage>
</organism>
<evidence type="ECO:0008006" key="4">
    <source>
        <dbReference type="Google" id="ProtNLM"/>
    </source>
</evidence>
<proteinExistence type="predicted"/>
<gene>
    <name evidence="2" type="ORF">VaNZ11_004867</name>
</gene>
<name>A0ABQ5RXW4_9CHLO</name>
<comment type="caution">
    <text evidence="2">The sequence shown here is derived from an EMBL/GenBank/DDBJ whole genome shotgun (WGS) entry which is preliminary data.</text>
</comment>
<protein>
    <recommendedName>
        <fullName evidence="4">Biogenesis of lysosome-related organelles complex 1 subunit 7</fullName>
    </recommendedName>
</protein>
<evidence type="ECO:0000256" key="1">
    <source>
        <dbReference type="SAM" id="Coils"/>
    </source>
</evidence>
<dbReference type="EMBL" id="BSDZ01000011">
    <property type="protein sequence ID" value="GLI62261.1"/>
    <property type="molecule type" value="Genomic_DNA"/>
</dbReference>
<dbReference type="Proteomes" id="UP001165090">
    <property type="component" value="Unassembled WGS sequence"/>
</dbReference>
<evidence type="ECO:0000313" key="2">
    <source>
        <dbReference type="EMBL" id="GLI62261.1"/>
    </source>
</evidence>
<accession>A0ABQ5RXW4</accession>
<sequence length="202" mass="21990">MLLPGGAVDSQVASSVIAGECRAIVARQRGVAEDIYDKLAASQAQLSHELNRLRNALEALHLPEPLALPADYVNALSRIQRKVSELSQRLSVVEARMSRIKARPSLHHKDGGAPEQRSSQAPMSFLALALKLQVVSVTHFPVPAGQKIGFIDSATHLISRNIVRKVGFWMLAFCILDSAGFQAAPTGRILDSVLWIFFANTM</sequence>
<evidence type="ECO:0000313" key="3">
    <source>
        <dbReference type="Proteomes" id="UP001165090"/>
    </source>
</evidence>
<feature type="coiled-coil region" evidence="1">
    <location>
        <begin position="36"/>
        <end position="103"/>
    </location>
</feature>